<keyword evidence="4" id="KW-1185">Reference proteome</keyword>
<dbReference type="EMBL" id="BONF01000009">
    <property type="protein sequence ID" value="GIF80094.1"/>
    <property type="molecule type" value="Genomic_DNA"/>
</dbReference>
<evidence type="ECO:0000313" key="4">
    <source>
        <dbReference type="Proteomes" id="UP000601223"/>
    </source>
</evidence>
<reference evidence="3 4" key="1">
    <citation type="submission" date="2021-01" db="EMBL/GenBank/DDBJ databases">
        <title>Whole genome shotgun sequence of Catellatospora bangladeshensis NBRC 107357.</title>
        <authorList>
            <person name="Komaki H."/>
            <person name="Tamura T."/>
        </authorList>
    </citation>
    <scope>NUCLEOTIDE SEQUENCE [LARGE SCALE GENOMIC DNA]</scope>
    <source>
        <strain evidence="3 4">NBRC 107357</strain>
    </source>
</reference>
<sequence>MTTPGDRGQGVPIQPVDPTRAMVTVATYPEYADAQRAMDFLSDNNFPVEHSAIVGTNLRMVEQVLGRMTTGKATLYGIGAGAWFGLFIGLLFAIFVPRAWLTMILTAVLIGAIWGAIFGAIAHAMTRGKRDFTAARSLQASEYGISVSAQYAEQAQQLLARLSAQPLTT</sequence>
<gene>
    <name evidence="3" type="ORF">Cba03nite_14430</name>
</gene>
<dbReference type="AlphaFoldDB" id="A0A8J3JN22"/>
<feature type="transmembrane region" description="Helical" evidence="1">
    <location>
        <begin position="100"/>
        <end position="122"/>
    </location>
</feature>
<evidence type="ECO:0000259" key="2">
    <source>
        <dbReference type="Pfam" id="PF11181"/>
    </source>
</evidence>
<accession>A0A8J3JN22</accession>
<dbReference type="Pfam" id="PF11181">
    <property type="entry name" value="YflT"/>
    <property type="match status" value="1"/>
</dbReference>
<keyword evidence="1" id="KW-0472">Membrane</keyword>
<keyword evidence="1" id="KW-0812">Transmembrane</keyword>
<dbReference type="Proteomes" id="UP000601223">
    <property type="component" value="Unassembled WGS sequence"/>
</dbReference>
<evidence type="ECO:0000256" key="1">
    <source>
        <dbReference type="SAM" id="Phobius"/>
    </source>
</evidence>
<name>A0A8J3JN22_9ACTN</name>
<organism evidence="3 4">
    <name type="scientific">Catellatospora bangladeshensis</name>
    <dbReference type="NCBI Taxonomy" id="310355"/>
    <lineage>
        <taxon>Bacteria</taxon>
        <taxon>Bacillati</taxon>
        <taxon>Actinomycetota</taxon>
        <taxon>Actinomycetes</taxon>
        <taxon>Micromonosporales</taxon>
        <taxon>Micromonosporaceae</taxon>
        <taxon>Catellatospora</taxon>
    </lineage>
</organism>
<protein>
    <recommendedName>
        <fullName evidence="2">General stress protein 17M-like domain-containing protein</fullName>
    </recommendedName>
</protein>
<dbReference type="RefSeq" id="WP_346112039.1">
    <property type="nucleotide sequence ID" value="NZ_BONF01000009.1"/>
</dbReference>
<comment type="caution">
    <text evidence="3">The sequence shown here is derived from an EMBL/GenBank/DDBJ whole genome shotgun (WGS) entry which is preliminary data.</text>
</comment>
<evidence type="ECO:0000313" key="3">
    <source>
        <dbReference type="EMBL" id="GIF80094.1"/>
    </source>
</evidence>
<feature type="transmembrane region" description="Helical" evidence="1">
    <location>
        <begin position="73"/>
        <end position="94"/>
    </location>
</feature>
<keyword evidence="1" id="KW-1133">Transmembrane helix</keyword>
<proteinExistence type="predicted"/>
<feature type="domain" description="General stress protein 17M-like" evidence="2">
    <location>
        <begin position="24"/>
        <end position="111"/>
    </location>
</feature>
<dbReference type="InterPro" id="IPR025889">
    <property type="entry name" value="GSP17M-like_dom"/>
</dbReference>